<dbReference type="Gene3D" id="3.40.50.1980">
    <property type="entry name" value="Nitrogenase molybdenum iron protein domain"/>
    <property type="match status" value="2"/>
</dbReference>
<evidence type="ECO:0000313" key="2">
    <source>
        <dbReference type="EMBL" id="EAH8156522.1"/>
    </source>
</evidence>
<dbReference type="EMBL" id="AACBVJ010000010">
    <property type="protein sequence ID" value="EAJ9197681.1"/>
    <property type="molecule type" value="Genomic_DNA"/>
</dbReference>
<proteinExistence type="predicted"/>
<accession>A0A644SCG7</accession>
<dbReference type="InterPro" id="IPR050902">
    <property type="entry name" value="ABC_Transporter_SBP"/>
</dbReference>
<dbReference type="PANTHER" id="PTHR30535">
    <property type="entry name" value="VITAMIN B12-BINDING PROTEIN"/>
    <property type="match status" value="1"/>
</dbReference>
<organism evidence="2 6">
    <name type="scientific">Campylobacter coli</name>
    <dbReference type="NCBI Taxonomy" id="195"/>
    <lineage>
        <taxon>Bacteria</taxon>
        <taxon>Pseudomonadati</taxon>
        <taxon>Campylobacterota</taxon>
        <taxon>Epsilonproteobacteria</taxon>
        <taxon>Campylobacterales</taxon>
        <taxon>Campylobacteraceae</taxon>
        <taxon>Campylobacter</taxon>
    </lineage>
</organism>
<comment type="caution">
    <text evidence="2">The sequence shown here is derived from an EMBL/GenBank/DDBJ whole genome shotgun (WGS) entry which is preliminary data.</text>
</comment>
<evidence type="ECO:0000313" key="3">
    <source>
        <dbReference type="EMBL" id="EAH8158009.1"/>
    </source>
</evidence>
<dbReference type="Pfam" id="PF01497">
    <property type="entry name" value="Peripla_BP_2"/>
    <property type="match status" value="1"/>
</dbReference>
<dbReference type="Proteomes" id="UP000382436">
    <property type="component" value="Unassembled WGS sequence"/>
</dbReference>
<dbReference type="EMBL" id="AABKAB010000002">
    <property type="protein sequence ID" value="EAH8156522.1"/>
    <property type="molecule type" value="Genomic_DNA"/>
</dbReference>
<dbReference type="SUPFAM" id="SSF53807">
    <property type="entry name" value="Helical backbone' metal receptor"/>
    <property type="match status" value="1"/>
</dbReference>
<reference evidence="2 6" key="1">
    <citation type="submission" date="2019-01" db="EMBL/GenBank/DDBJ databases">
        <authorList>
            <consortium name="PulseNet: The National Subtyping Network for Foodborne Disease Surveillance"/>
            <person name="Tarr C.L."/>
            <person name="Trees E."/>
            <person name="Katz L.S."/>
            <person name="Carleton-Romer H.A."/>
            <person name="Stroika S."/>
            <person name="Kucerova Z."/>
            <person name="Roache K.F."/>
            <person name="Sabol A.L."/>
            <person name="Besser J."/>
            <person name="Gerner-Smidt P."/>
        </authorList>
    </citation>
    <scope>NUCLEOTIDE SEQUENCE [LARGE SCALE GENOMIC DNA]</scope>
    <source>
        <strain evidence="4 5">PNUSAC001435</strain>
        <strain evidence="2 6">PNUSAC007828</strain>
    </source>
</reference>
<gene>
    <name evidence="4" type="ORF">BZ274_05750</name>
    <name evidence="2" type="ORF">ES716_00975</name>
    <name evidence="3" type="ORF">ES716_08875</name>
</gene>
<dbReference type="RefSeq" id="WP_072229948.1">
    <property type="nucleotide sequence ID" value="NZ_FAZI01000017.1"/>
</dbReference>
<dbReference type="EMBL" id="AABKAB010000044">
    <property type="protein sequence ID" value="EAH8158009.1"/>
    <property type="molecule type" value="Genomic_DNA"/>
</dbReference>
<sequence>MFKKYLKLFFIILGIFGANLTLAKEIVVKDVLDREVKLNLPAKRIALGFYYTDFLAVGGIKSLDNVVGFSKAVWTDWTPASWDLYSNTIPKLKTLEDFGEVEAGTFSVEKLLSLKPDVLILAAWQWQVLEFDLEPVIEAGIPIVVIDYNRETVERHVKSTELLGQITGETKRAQELANWYKNIASDVTSRITKANLPKTKIYIEYGAKGPKEAGITYGKDMWGSLIELAGGENIAAPFVKQWSPINPEQILVAKPEVIMIAGRETELKKNKEAMVMGVNIEENEAQRRLQAYKTRPGWDSLPAIQNNRLYGIYMGASRTLADAAMIQFLAKAMYPSLFEDINPIQTYIDFHKKYLPVVPKGTFGIKAN</sequence>
<protein>
    <submittedName>
        <fullName evidence="2">Iron ABC transporter substrate-binding protein</fullName>
    </submittedName>
</protein>
<dbReference type="AlphaFoldDB" id="A0A644SCG7"/>
<dbReference type="InterPro" id="IPR002491">
    <property type="entry name" value="ABC_transptr_periplasmic_BD"/>
</dbReference>
<evidence type="ECO:0000313" key="5">
    <source>
        <dbReference type="Proteomes" id="UP000382436"/>
    </source>
</evidence>
<dbReference type="PANTHER" id="PTHR30535:SF34">
    <property type="entry name" value="MOLYBDATE-BINDING PROTEIN MOLA"/>
    <property type="match status" value="1"/>
</dbReference>
<name>A0A644SCG7_CAMCO</name>
<evidence type="ECO:0000313" key="4">
    <source>
        <dbReference type="EMBL" id="EAJ9197681.1"/>
    </source>
</evidence>
<feature type="domain" description="Fe/B12 periplasmic-binding" evidence="1">
    <location>
        <begin position="43"/>
        <end position="341"/>
    </location>
</feature>
<dbReference type="PROSITE" id="PS50983">
    <property type="entry name" value="FE_B12_PBP"/>
    <property type="match status" value="1"/>
</dbReference>
<evidence type="ECO:0000313" key="6">
    <source>
        <dbReference type="Proteomes" id="UP000576616"/>
    </source>
</evidence>
<evidence type="ECO:0000259" key="1">
    <source>
        <dbReference type="PROSITE" id="PS50983"/>
    </source>
</evidence>
<dbReference type="Proteomes" id="UP000576616">
    <property type="component" value="Unassembled WGS sequence"/>
</dbReference>